<feature type="transmembrane region" description="Helical" evidence="1">
    <location>
        <begin position="58"/>
        <end position="74"/>
    </location>
</feature>
<dbReference type="AlphaFoldDB" id="A0A9D1SAX3"/>
<accession>A0A9D1SAX3</accession>
<reference evidence="5" key="2">
    <citation type="journal article" date="2021" name="PeerJ">
        <title>Extensive microbial diversity within the chicken gut microbiome revealed by metagenomics and culture.</title>
        <authorList>
            <person name="Gilroy R."/>
            <person name="Ravi A."/>
            <person name="Getino M."/>
            <person name="Pursley I."/>
            <person name="Horton D.L."/>
            <person name="Alikhan N.F."/>
            <person name="Baker D."/>
            <person name="Gharbi K."/>
            <person name="Hall N."/>
            <person name="Watson M."/>
            <person name="Adriaenssens E.M."/>
            <person name="Foster-Nyarko E."/>
            <person name="Jarju S."/>
            <person name="Secka A."/>
            <person name="Antonio M."/>
            <person name="Oren A."/>
            <person name="Chaudhuri R.R."/>
            <person name="La Ragione R."/>
            <person name="Hildebrand F."/>
            <person name="Pallen M.J."/>
        </authorList>
    </citation>
    <scope>NUCLEOTIDE SEQUENCE</scope>
    <source>
        <strain evidence="5">ChiW3-316</strain>
    </source>
</reference>
<sequence>MPKTWIVARNELYRYFISPLAYVYLIAFLLLNGSFAVYFGDFFNRGQADLSSMFAFQPWIYLIFIPGISMRLWAEEFRQQTIVQIMTLPVPAAAYVWGKFLASWLFCGLALLLTFPFWLTVNWLGNPDNGVILGGYLGSFLLAGCMLAISQTMSALTKNQVIALVLSVIANLLFFLSGVEYVLSFFRAFASQTFIEMIASFSFLTHFQTLANGLLELRDLFFFGTVILLFNFTTILIVGFKTSGTSGWLKSTSRNYYIFAVLLLLCGFTGLNLIANSFLRDIQYDFTAEKIYTLSPSTKRILGSLPRPVVAKLYYTPLLGQRNPEIRLLVDKLYILLRKYTRLSGGKFNFAVYHPQPLDNIEDQALAAGLQPIPLIDLNQNGFLGLTLTDEAGSRQVIPLFPLERQNFLEQDLTSQIFELFQTKPTLGIISGLPVFDSAETENGSMVNQEWEIIKQIRQFYNIKEIKTAADFPDDLQLLMLIHPHRLKPEIIEAVTDYTLRGGNSLVLLDTTAEAPRIFSPLNNEYVSSDLGELSRLWHFNYFPEAVVADLGNSITVDATTDYKNNPNFTQDIIQFAPRGNNLNRSEPETARLKSILFASASVLKPDSSGAVDFVPLIKAGNNSALMPADVVRRGMNPSDILRWFKPDNQEKVIAAKIISRDLQRPFTVIAVADTDFIYDSFWTRSSSILDRRYTVPLLDNGNFILNALESLSGTENLTDLRGKTSADRPFADIEKMRRDNQLQFKLKESEIFEKINQTKAKLSEIWNKKSFEGRDLFSADELAVIANYRRQLDSLRLDLAANRKELNTNIEHIANLVKLVNIYLLPGILLLGLAVYLLLRRPRTSGGKFRINAPLLKLGIAGLFLLGAGLFAAGLDNRTPVSAYENKLIFPRLDKEINQLTEIELHTADGTLTFVRSNNLWTLREKPDFPVYQERIRRFLNAMLEARYYEKRTADPEYLAGFGLTPPEAPGSRSIRIILRRDNRQILTDFEVGDFNIDIGRGTRGAYLKFPGQFQVWLARADFIDLSVDWRDWTYSTLWNLRFGRIADTDKIHAAEPLTLLVRDLLTTPLLKAYRDAENMESFQSLDILTEDRNQLRLLFYRRNGKYYVRYLFDNSIAGKHLQFFAGYAKSLLYEIPALNMEKIEHDLAAAESGTK</sequence>
<feature type="transmembrane region" description="Helical" evidence="1">
    <location>
        <begin position="161"/>
        <end position="183"/>
    </location>
</feature>
<dbReference type="InterPro" id="IPR019196">
    <property type="entry name" value="ABC_transp_unknown"/>
</dbReference>
<proteinExistence type="predicted"/>
<keyword evidence="1" id="KW-1133">Transmembrane helix</keyword>
<comment type="caution">
    <text evidence="5">The sequence shown here is derived from an EMBL/GenBank/DDBJ whole genome shotgun (WGS) entry which is preliminary data.</text>
</comment>
<dbReference type="InterPro" id="IPR055396">
    <property type="entry name" value="DUF7088"/>
</dbReference>
<feature type="domain" description="ABC-type uncharacterised transport system" evidence="2">
    <location>
        <begin position="424"/>
        <end position="708"/>
    </location>
</feature>
<gene>
    <name evidence="5" type="ORF">IAD20_06380</name>
</gene>
<organism evidence="5 6">
    <name type="scientific">Candidatus Scatocola faecipullorum</name>
    <dbReference type="NCBI Taxonomy" id="2840917"/>
    <lineage>
        <taxon>Bacteria</taxon>
        <taxon>Pseudomonadati</taxon>
        <taxon>Pseudomonadota</taxon>
        <taxon>Alphaproteobacteria</taxon>
        <taxon>Rhodospirillales</taxon>
        <taxon>Rhodospirillaceae</taxon>
        <taxon>Rhodospirillaceae incertae sedis</taxon>
        <taxon>Candidatus Scatocola</taxon>
    </lineage>
</organism>
<feature type="transmembrane region" description="Helical" evidence="1">
    <location>
        <begin position="821"/>
        <end position="840"/>
    </location>
</feature>
<dbReference type="Pfam" id="PF23357">
    <property type="entry name" value="DUF7088"/>
    <property type="match status" value="1"/>
</dbReference>
<feature type="domain" description="DUF4340" evidence="3">
    <location>
        <begin position="922"/>
        <end position="1048"/>
    </location>
</feature>
<evidence type="ECO:0000259" key="2">
    <source>
        <dbReference type="Pfam" id="PF09822"/>
    </source>
</evidence>
<dbReference type="EMBL" id="DVNC01000041">
    <property type="protein sequence ID" value="HIU53689.1"/>
    <property type="molecule type" value="Genomic_DNA"/>
</dbReference>
<reference evidence="5" key="1">
    <citation type="submission" date="2020-10" db="EMBL/GenBank/DDBJ databases">
        <authorList>
            <person name="Gilroy R."/>
        </authorList>
    </citation>
    <scope>NUCLEOTIDE SEQUENCE</scope>
    <source>
        <strain evidence="5">ChiW3-316</strain>
    </source>
</reference>
<keyword evidence="1" id="KW-0472">Membrane</keyword>
<feature type="transmembrane region" description="Helical" evidence="1">
    <location>
        <begin position="95"/>
        <end position="119"/>
    </location>
</feature>
<dbReference type="Pfam" id="PF09822">
    <property type="entry name" value="ABC_transp_aux"/>
    <property type="match status" value="1"/>
</dbReference>
<dbReference type="InterPro" id="IPR025641">
    <property type="entry name" value="DUF4340"/>
</dbReference>
<dbReference type="Pfam" id="PF14238">
    <property type="entry name" value="DUF4340"/>
    <property type="match status" value="1"/>
</dbReference>
<feature type="transmembrane region" description="Helical" evidence="1">
    <location>
        <begin position="220"/>
        <end position="240"/>
    </location>
</feature>
<evidence type="ECO:0000313" key="5">
    <source>
        <dbReference type="EMBL" id="HIU53689.1"/>
    </source>
</evidence>
<feature type="transmembrane region" description="Helical" evidence="1">
    <location>
        <begin position="852"/>
        <end position="876"/>
    </location>
</feature>
<feature type="domain" description="DUF7088" evidence="4">
    <location>
        <begin position="289"/>
        <end position="380"/>
    </location>
</feature>
<feature type="transmembrane region" description="Helical" evidence="1">
    <location>
        <begin position="256"/>
        <end position="275"/>
    </location>
</feature>
<feature type="transmembrane region" description="Helical" evidence="1">
    <location>
        <begin position="131"/>
        <end position="149"/>
    </location>
</feature>
<feature type="transmembrane region" description="Helical" evidence="1">
    <location>
        <begin position="12"/>
        <end position="38"/>
    </location>
</feature>
<evidence type="ECO:0000313" key="6">
    <source>
        <dbReference type="Proteomes" id="UP000824107"/>
    </source>
</evidence>
<keyword evidence="1" id="KW-0812">Transmembrane</keyword>
<dbReference type="Proteomes" id="UP000824107">
    <property type="component" value="Unassembled WGS sequence"/>
</dbReference>
<name>A0A9D1SAX3_9PROT</name>
<evidence type="ECO:0000256" key="1">
    <source>
        <dbReference type="SAM" id="Phobius"/>
    </source>
</evidence>
<evidence type="ECO:0000259" key="3">
    <source>
        <dbReference type="Pfam" id="PF14238"/>
    </source>
</evidence>
<protein>
    <submittedName>
        <fullName evidence="5">Gldg family protein</fullName>
    </submittedName>
</protein>
<evidence type="ECO:0000259" key="4">
    <source>
        <dbReference type="Pfam" id="PF23357"/>
    </source>
</evidence>